<keyword evidence="4 5" id="KW-0173">Coenzyme A biosynthesis</keyword>
<dbReference type="EMBL" id="JARVCO010000012">
    <property type="protein sequence ID" value="MDZ8120087.1"/>
    <property type="molecule type" value="Genomic_DNA"/>
</dbReference>
<dbReference type="InterPro" id="IPR027417">
    <property type="entry name" value="P-loop_NTPase"/>
</dbReference>
<accession>A0ABU5N0X9</accession>
<evidence type="ECO:0000256" key="2">
    <source>
        <dbReference type="ARBA" id="ARBA00022741"/>
    </source>
</evidence>
<evidence type="ECO:0000256" key="5">
    <source>
        <dbReference type="HAMAP-Rule" id="MF_00376"/>
    </source>
</evidence>
<name>A0ABU5N0X9_9BACT</name>
<evidence type="ECO:0000256" key="6">
    <source>
        <dbReference type="NCBIfam" id="TIGR00152"/>
    </source>
</evidence>
<dbReference type="PROSITE" id="PS51257">
    <property type="entry name" value="PROKAR_LIPOPROTEIN"/>
    <property type="match status" value="1"/>
</dbReference>
<dbReference type="Pfam" id="PF01121">
    <property type="entry name" value="CoaE"/>
    <property type="match status" value="1"/>
</dbReference>
<evidence type="ECO:0000313" key="7">
    <source>
        <dbReference type="EMBL" id="MDZ8120087.1"/>
    </source>
</evidence>
<evidence type="ECO:0000256" key="4">
    <source>
        <dbReference type="ARBA" id="ARBA00022993"/>
    </source>
</evidence>
<comment type="pathway">
    <text evidence="5">Cofactor biosynthesis; coenzyme A biosynthesis; CoA from (R)-pantothenate: step 5/5.</text>
</comment>
<dbReference type="GO" id="GO:0004140">
    <property type="term" value="F:dephospho-CoA kinase activity"/>
    <property type="evidence" value="ECO:0007669"/>
    <property type="project" value="UniProtKB-EC"/>
</dbReference>
<dbReference type="Proteomes" id="UP001290861">
    <property type="component" value="Unassembled WGS sequence"/>
</dbReference>
<organism evidence="7 8">
    <name type="scientific">Pontiella agarivorans</name>
    <dbReference type="NCBI Taxonomy" id="3038953"/>
    <lineage>
        <taxon>Bacteria</taxon>
        <taxon>Pseudomonadati</taxon>
        <taxon>Kiritimatiellota</taxon>
        <taxon>Kiritimatiellia</taxon>
        <taxon>Kiritimatiellales</taxon>
        <taxon>Pontiellaceae</taxon>
        <taxon>Pontiella</taxon>
    </lineage>
</organism>
<evidence type="ECO:0000256" key="1">
    <source>
        <dbReference type="ARBA" id="ARBA00009018"/>
    </source>
</evidence>
<keyword evidence="3 5" id="KW-0067">ATP-binding</keyword>
<dbReference type="PROSITE" id="PS51219">
    <property type="entry name" value="DPCK"/>
    <property type="match status" value="1"/>
</dbReference>
<dbReference type="InterPro" id="IPR001977">
    <property type="entry name" value="Depp_CoAkinase"/>
</dbReference>
<dbReference type="Gene3D" id="3.40.50.300">
    <property type="entry name" value="P-loop containing nucleotide triphosphate hydrolases"/>
    <property type="match status" value="1"/>
</dbReference>
<comment type="subcellular location">
    <subcellularLocation>
        <location evidence="5">Cytoplasm</location>
    </subcellularLocation>
</comment>
<keyword evidence="2 5" id="KW-0547">Nucleotide-binding</keyword>
<dbReference type="SUPFAM" id="SSF52540">
    <property type="entry name" value="P-loop containing nucleoside triphosphate hydrolases"/>
    <property type="match status" value="1"/>
</dbReference>
<sequence>MSDSHRKAISLGITGGIACGKSEVGRILGEMGFAVCDADRVAHDLMEKGKPVFQQIIHHFGDDVLTEDGRISRSDLGKMVFEEPSRLQLLNMLVHPAVRQELEKWMAVQKKENRPSAVLLPLLFESGMDDLNWDVVVCVSSAEPSVFQRLEKRGLSPEEAEQRVLSQMPLAEKESRADVVINNLGTLGELELAVRETVKAIMLER</sequence>
<comment type="similarity">
    <text evidence="1 5">Belongs to the CoaE family.</text>
</comment>
<feature type="binding site" evidence="5">
    <location>
        <begin position="18"/>
        <end position="23"/>
    </location>
    <ligand>
        <name>ATP</name>
        <dbReference type="ChEBI" id="CHEBI:30616"/>
    </ligand>
</feature>
<keyword evidence="5" id="KW-0963">Cytoplasm</keyword>
<dbReference type="HAMAP" id="MF_00376">
    <property type="entry name" value="Dephospho_CoA_kinase"/>
    <property type="match status" value="1"/>
</dbReference>
<keyword evidence="8" id="KW-1185">Reference proteome</keyword>
<reference evidence="7 8" key="1">
    <citation type="journal article" date="2024" name="Appl. Environ. Microbiol.">
        <title>Pontiella agarivorans sp. nov., a novel marine anaerobic bacterium capable of degrading macroalgal polysaccharides and fixing nitrogen.</title>
        <authorList>
            <person name="Liu N."/>
            <person name="Kivenson V."/>
            <person name="Peng X."/>
            <person name="Cui Z."/>
            <person name="Lankiewicz T.S."/>
            <person name="Gosselin K.M."/>
            <person name="English C.J."/>
            <person name="Blair E.M."/>
            <person name="O'Malley M.A."/>
            <person name="Valentine D.L."/>
        </authorList>
    </citation>
    <scope>NUCLEOTIDE SEQUENCE [LARGE SCALE GENOMIC DNA]</scope>
    <source>
        <strain evidence="7 8">NLcol2</strain>
    </source>
</reference>
<evidence type="ECO:0000256" key="3">
    <source>
        <dbReference type="ARBA" id="ARBA00022840"/>
    </source>
</evidence>
<dbReference type="NCBIfam" id="TIGR00152">
    <property type="entry name" value="dephospho-CoA kinase"/>
    <property type="match status" value="1"/>
</dbReference>
<dbReference type="EC" id="2.7.1.24" evidence="5 6"/>
<dbReference type="RefSeq" id="WP_322609863.1">
    <property type="nucleotide sequence ID" value="NZ_JARVCO010000012.1"/>
</dbReference>
<keyword evidence="5 7" id="KW-0808">Transferase</keyword>
<comment type="caution">
    <text evidence="7">The sequence shown here is derived from an EMBL/GenBank/DDBJ whole genome shotgun (WGS) entry which is preliminary data.</text>
</comment>
<keyword evidence="5 7" id="KW-0418">Kinase</keyword>
<dbReference type="PANTHER" id="PTHR10695">
    <property type="entry name" value="DEPHOSPHO-COA KINASE-RELATED"/>
    <property type="match status" value="1"/>
</dbReference>
<comment type="catalytic activity">
    <reaction evidence="5">
        <text>3'-dephospho-CoA + ATP = ADP + CoA + H(+)</text>
        <dbReference type="Rhea" id="RHEA:18245"/>
        <dbReference type="ChEBI" id="CHEBI:15378"/>
        <dbReference type="ChEBI" id="CHEBI:30616"/>
        <dbReference type="ChEBI" id="CHEBI:57287"/>
        <dbReference type="ChEBI" id="CHEBI:57328"/>
        <dbReference type="ChEBI" id="CHEBI:456216"/>
        <dbReference type="EC" id="2.7.1.24"/>
    </reaction>
</comment>
<proteinExistence type="inferred from homology"/>
<dbReference type="PANTHER" id="PTHR10695:SF46">
    <property type="entry name" value="BIFUNCTIONAL COENZYME A SYNTHASE-RELATED"/>
    <property type="match status" value="1"/>
</dbReference>
<gene>
    <name evidence="5 7" type="primary">coaE</name>
    <name evidence="7" type="ORF">P9H32_15760</name>
</gene>
<protein>
    <recommendedName>
        <fullName evidence="5 6">Dephospho-CoA kinase</fullName>
        <ecNumber evidence="5 6">2.7.1.24</ecNumber>
    </recommendedName>
    <alternativeName>
        <fullName evidence="5">Dephosphocoenzyme A kinase</fullName>
    </alternativeName>
</protein>
<evidence type="ECO:0000313" key="8">
    <source>
        <dbReference type="Proteomes" id="UP001290861"/>
    </source>
</evidence>
<comment type="function">
    <text evidence="5">Catalyzes the phosphorylation of the 3'-hydroxyl group of dephosphocoenzyme A to form coenzyme A.</text>
</comment>
<dbReference type="CDD" id="cd02022">
    <property type="entry name" value="DPCK"/>
    <property type="match status" value="1"/>
</dbReference>